<reference evidence="5" key="2">
    <citation type="submission" date="2025-08" db="UniProtKB">
        <authorList>
            <consortium name="Ensembl"/>
        </authorList>
    </citation>
    <scope>IDENTIFICATION</scope>
    <source>
        <strain evidence="5">breed Abyssinian</strain>
    </source>
</reference>
<accession>A0ABI7VVX2</accession>
<evidence type="ECO:0000256" key="2">
    <source>
        <dbReference type="ARBA" id="ARBA00023242"/>
    </source>
</evidence>
<feature type="compositionally biased region" description="Basic and acidic residues" evidence="4">
    <location>
        <begin position="153"/>
        <end position="164"/>
    </location>
</feature>
<dbReference type="GeneTree" id="ENSGT00390000007279"/>
<comment type="subcellular location">
    <subcellularLocation>
        <location evidence="1 3">Nucleus</location>
        <location evidence="1 3">Nucleolus</location>
    </subcellularLocation>
</comment>
<evidence type="ECO:0000256" key="3">
    <source>
        <dbReference type="RuleBase" id="RU367086"/>
    </source>
</evidence>
<dbReference type="InterPro" id="IPR039770">
    <property type="entry name" value="Rpf2"/>
</dbReference>
<evidence type="ECO:0000256" key="4">
    <source>
        <dbReference type="SAM" id="MobiDB-lite"/>
    </source>
</evidence>
<evidence type="ECO:0000313" key="6">
    <source>
        <dbReference type="Proteomes" id="UP000823872"/>
    </source>
</evidence>
<proteinExistence type="inferred from homology"/>
<keyword evidence="2 3" id="KW-0539">Nucleus</keyword>
<dbReference type="Ensembl" id="ENSFCTT00005003842.1">
    <property type="protein sequence ID" value="ENSFCTP00005002307.1"/>
    <property type="gene ID" value="ENSFCTG00005001494.1"/>
</dbReference>
<gene>
    <name evidence="5" type="primary">RPF2</name>
</gene>
<comment type="similarity">
    <text evidence="3">Belongs to the RPF2 family.</text>
</comment>
<feature type="compositionally biased region" description="Basic residues" evidence="4">
    <location>
        <begin position="143"/>
        <end position="152"/>
    </location>
</feature>
<organism evidence="5 6">
    <name type="scientific">Felis catus</name>
    <name type="common">Cat</name>
    <name type="synonym">Felis silvestris catus</name>
    <dbReference type="NCBI Taxonomy" id="9685"/>
    <lineage>
        <taxon>Eukaryota</taxon>
        <taxon>Metazoa</taxon>
        <taxon>Chordata</taxon>
        <taxon>Craniata</taxon>
        <taxon>Vertebrata</taxon>
        <taxon>Euteleostomi</taxon>
        <taxon>Mammalia</taxon>
        <taxon>Eutheria</taxon>
        <taxon>Laurasiatheria</taxon>
        <taxon>Carnivora</taxon>
        <taxon>Feliformia</taxon>
        <taxon>Felidae</taxon>
        <taxon>Felinae</taxon>
        <taxon>Felis</taxon>
    </lineage>
</organism>
<protein>
    <recommendedName>
        <fullName evidence="3">Ribosome production factor 2 homolog</fullName>
    </recommendedName>
    <alternativeName>
        <fullName evidence="3">Ribosome biogenesis protein RPF2 homolog</fullName>
    </alternativeName>
</protein>
<sequence>MDALDRVVKPKTKRAKRFLEKREPKLSENVKNAMLIKGGNANLLVTQVLRDVYALKKPYGVLYKKLLLKKSGCKTPRIELEEMGPSLDLVLRRTHLASDDLYRLSMKMPKALKPKKKKNVSHDTFGTTYGRIHMQKQDLSKLQTRKMKGLKKRPAERITEDQEKKSKRIKKN</sequence>
<dbReference type="PANTHER" id="PTHR12728">
    <property type="entry name" value="BRIX DOMAIN CONTAINING PROTEIN"/>
    <property type="match status" value="1"/>
</dbReference>
<name>A0ABI7VVX2_FELCA</name>
<dbReference type="Proteomes" id="UP000823872">
    <property type="component" value="Chromosome B2"/>
</dbReference>
<keyword evidence="6" id="KW-1185">Reference proteome</keyword>
<evidence type="ECO:0000313" key="5">
    <source>
        <dbReference type="Ensembl" id="ENSFCTP00005002307.1"/>
    </source>
</evidence>
<dbReference type="PANTHER" id="PTHR12728:SF0">
    <property type="entry name" value="RIBOSOME PRODUCTION FACTOR 2 HOMOLOG"/>
    <property type="match status" value="1"/>
</dbReference>
<reference evidence="5 6" key="1">
    <citation type="submission" date="2021-02" db="EMBL/GenBank/DDBJ databases">
        <title>Safari Cat Assemblies.</title>
        <authorList>
            <person name="Bredemeyer K.R."/>
            <person name="Murphy W.J."/>
        </authorList>
    </citation>
    <scope>NUCLEOTIDE SEQUENCE [LARGE SCALE GENOMIC DNA]</scope>
</reference>
<evidence type="ECO:0000256" key="1">
    <source>
        <dbReference type="ARBA" id="ARBA00004604"/>
    </source>
</evidence>
<reference evidence="5" key="3">
    <citation type="submission" date="2025-09" db="UniProtKB">
        <authorList>
            <consortium name="Ensembl"/>
        </authorList>
    </citation>
    <scope>IDENTIFICATION</scope>
    <source>
        <strain evidence="5">breed Abyssinian</strain>
    </source>
</reference>
<feature type="region of interest" description="Disordered" evidence="4">
    <location>
        <begin position="136"/>
        <end position="172"/>
    </location>
</feature>